<dbReference type="Pfam" id="PF03330">
    <property type="entry name" value="DPBB_1"/>
    <property type="match status" value="1"/>
</dbReference>
<dbReference type="KEGG" id="bpg:Bathy17g01150"/>
<evidence type="ECO:0000256" key="1">
    <source>
        <dbReference type="SAM" id="MobiDB-lite"/>
    </source>
</evidence>
<reference evidence="3 4" key="1">
    <citation type="submission" date="2011-10" db="EMBL/GenBank/DDBJ databases">
        <authorList>
            <person name="Genoscope - CEA"/>
        </authorList>
    </citation>
    <scope>NUCLEOTIDE SEQUENCE [LARGE SCALE GENOMIC DNA]</scope>
    <source>
        <strain evidence="3 4">RCC 1105</strain>
    </source>
</reference>
<dbReference type="OrthoDB" id="498139at2759"/>
<dbReference type="InterPro" id="IPR009009">
    <property type="entry name" value="RlpA-like_DPBB"/>
</dbReference>
<dbReference type="Gene3D" id="2.40.40.10">
    <property type="entry name" value="RlpA-like domain"/>
    <property type="match status" value="1"/>
</dbReference>
<dbReference type="AlphaFoldDB" id="K8FDG2"/>
<feature type="compositionally biased region" description="Low complexity" evidence="1">
    <location>
        <begin position="109"/>
        <end position="119"/>
    </location>
</feature>
<evidence type="ECO:0000313" key="4">
    <source>
        <dbReference type="Proteomes" id="UP000198341"/>
    </source>
</evidence>
<dbReference type="CDD" id="cd22271">
    <property type="entry name" value="DPBB_EXP_N-like"/>
    <property type="match status" value="1"/>
</dbReference>
<accession>K8FDG2</accession>
<feature type="domain" description="Expansin-like EG45" evidence="2">
    <location>
        <begin position="204"/>
        <end position="330"/>
    </location>
</feature>
<dbReference type="PANTHER" id="PTHR31867">
    <property type="entry name" value="EXPANSIN-A15"/>
    <property type="match status" value="1"/>
</dbReference>
<protein>
    <recommendedName>
        <fullName evidence="2">Expansin-like EG45 domain-containing protein</fullName>
    </recommendedName>
</protein>
<dbReference type="InterPro" id="IPR036908">
    <property type="entry name" value="RlpA-like_sf"/>
</dbReference>
<dbReference type="Proteomes" id="UP000198341">
    <property type="component" value="Chromosome 17"/>
</dbReference>
<gene>
    <name evidence="3" type="ordered locus">Bathy17g01150</name>
</gene>
<keyword evidence="4" id="KW-1185">Reference proteome</keyword>
<feature type="region of interest" description="Disordered" evidence="1">
    <location>
        <begin position="1"/>
        <end position="29"/>
    </location>
</feature>
<dbReference type="eggNOG" id="ENOG502QR06">
    <property type="taxonomic scope" value="Eukaryota"/>
</dbReference>
<dbReference type="STRING" id="41875.K8FDG2"/>
<dbReference type="GeneID" id="19011005"/>
<evidence type="ECO:0000313" key="3">
    <source>
        <dbReference type="EMBL" id="CCO20453.1"/>
    </source>
</evidence>
<organism evidence="3 4">
    <name type="scientific">Bathycoccus prasinos</name>
    <dbReference type="NCBI Taxonomy" id="41875"/>
    <lineage>
        <taxon>Eukaryota</taxon>
        <taxon>Viridiplantae</taxon>
        <taxon>Chlorophyta</taxon>
        <taxon>Mamiellophyceae</taxon>
        <taxon>Mamiellales</taxon>
        <taxon>Bathycoccaceae</taxon>
        <taxon>Bathycoccus</taxon>
    </lineage>
</organism>
<sequence>MSSFPISQQHQHQQHLTSASLKRRKRRRRTTSTRRVKLLFACFLFSFSSCSFVRAFSFLKSSFTDVMNLNSNSSMSDLGKEEKRDASTVAEDSSSGKAEEKEEKRDDASTTAEDSSSSFSAEIDATTSLIAKKAKELEQTLKLFERQRMDLHSPSKEETPSYVKFERRPRRVLGDFNTSDWKAGRATWYGGPSGPGPDGMSIYTGSCGYGQDLGNHFITAVQTDGGYDYGLTEECGKCIEVVCVNGPTRGFEWSELGKWAGCQEPAVKSVVVKITDSCPCNHPNEGNKRWCCGDREHLDLSYAAFDQIAIRHRGVVDLKFRPASCKDQGKVVSYY</sequence>
<dbReference type="RefSeq" id="XP_007508349.1">
    <property type="nucleotide sequence ID" value="XM_007508287.1"/>
</dbReference>
<feature type="region of interest" description="Disordered" evidence="1">
    <location>
        <begin position="70"/>
        <end position="119"/>
    </location>
</feature>
<proteinExistence type="predicted"/>
<name>K8FDG2_9CHLO</name>
<dbReference type="EMBL" id="FO082262">
    <property type="protein sequence ID" value="CCO20453.1"/>
    <property type="molecule type" value="Genomic_DNA"/>
</dbReference>
<dbReference type="SUPFAM" id="SSF50685">
    <property type="entry name" value="Barwin-like endoglucanases"/>
    <property type="match status" value="1"/>
</dbReference>
<dbReference type="GO" id="GO:0009664">
    <property type="term" value="P:plant-type cell wall organization"/>
    <property type="evidence" value="ECO:0007669"/>
    <property type="project" value="InterPro"/>
</dbReference>
<dbReference type="InterPro" id="IPR007112">
    <property type="entry name" value="Expansin/allergen_DPBB_dom"/>
</dbReference>
<dbReference type="InterPro" id="IPR002963">
    <property type="entry name" value="Expansin"/>
</dbReference>
<feature type="compositionally biased region" description="Basic and acidic residues" evidence="1">
    <location>
        <begin position="97"/>
        <end position="108"/>
    </location>
</feature>
<dbReference type="SMART" id="SM00837">
    <property type="entry name" value="DPBB_1"/>
    <property type="match status" value="1"/>
</dbReference>
<feature type="compositionally biased region" description="Low complexity" evidence="1">
    <location>
        <begin position="8"/>
        <end position="20"/>
    </location>
</feature>
<dbReference type="PROSITE" id="PS50842">
    <property type="entry name" value="EXPANSIN_EG45"/>
    <property type="match status" value="1"/>
</dbReference>
<evidence type="ECO:0000259" key="2">
    <source>
        <dbReference type="PROSITE" id="PS50842"/>
    </source>
</evidence>